<name>A0A365YUT8_9PROT</name>
<dbReference type="EMBL" id="QEXL01000010">
    <property type="protein sequence ID" value="RBM06779.1"/>
    <property type="molecule type" value="Genomic_DNA"/>
</dbReference>
<evidence type="ECO:0000256" key="1">
    <source>
        <dbReference type="SAM" id="MobiDB-lite"/>
    </source>
</evidence>
<feature type="region of interest" description="Disordered" evidence="1">
    <location>
        <begin position="1"/>
        <end position="21"/>
    </location>
</feature>
<dbReference type="Proteomes" id="UP000252680">
    <property type="component" value="Unassembled WGS sequence"/>
</dbReference>
<sequence length="160" mass="17404">MTIAWHSRAGRPVRSQRAPQPRVACNGRIPRGFSGPADAGLSRLTSRRLPRRIDYTGRLHPPPCLRPAIPACRIAGTGHDMPGYRDAWTVPCGTCAMQVVIAIFTALTTGFANIAPCDPPFTLRGGRRAGASQGGGGVPPFRLTEWRGRRPAPYRKRLLQ</sequence>
<evidence type="ECO:0000313" key="3">
    <source>
        <dbReference type="Proteomes" id="UP000252680"/>
    </source>
</evidence>
<gene>
    <name evidence="2" type="ORF">NJLHNGOC_09065</name>
</gene>
<accession>A0A365YUT8</accession>
<dbReference type="AlphaFoldDB" id="A0A365YUT8"/>
<comment type="caution">
    <text evidence="2">The sequence shown here is derived from an EMBL/GenBank/DDBJ whole genome shotgun (WGS) entry which is preliminary data.</text>
</comment>
<protein>
    <submittedName>
        <fullName evidence="2">Uncharacterized protein</fullName>
    </submittedName>
</protein>
<evidence type="ECO:0000313" key="2">
    <source>
        <dbReference type="EMBL" id="RBM06779.1"/>
    </source>
</evidence>
<proteinExistence type="predicted"/>
<reference evidence="2 3" key="1">
    <citation type="submission" date="2018-05" db="EMBL/GenBank/DDBJ databases">
        <title>Komagataeibacter cocois sp. nov., for a novel cellulose- producing strain isolated from coconut milk.</title>
        <authorList>
            <person name="Liu L."/>
            <person name="Wang Y."/>
            <person name="Liu S."/>
            <person name="Bi J."/>
            <person name="Chen H."/>
            <person name="Deng J."/>
            <person name="Zhang C."/>
            <person name="Hu Q."/>
            <person name="Li C."/>
        </authorList>
    </citation>
    <scope>NUCLEOTIDE SEQUENCE [LARGE SCALE GENOMIC DNA]</scope>
    <source>
        <strain evidence="2 3">WE7</strain>
    </source>
</reference>
<organism evidence="2 3">
    <name type="scientific">Novacetimonas cocois</name>
    <dbReference type="NCBI Taxonomy" id="1747507"/>
    <lineage>
        <taxon>Bacteria</taxon>
        <taxon>Pseudomonadati</taxon>
        <taxon>Pseudomonadota</taxon>
        <taxon>Alphaproteobacteria</taxon>
        <taxon>Acetobacterales</taxon>
        <taxon>Acetobacteraceae</taxon>
        <taxon>Novacetimonas</taxon>
    </lineage>
</organism>
<keyword evidence="3" id="KW-1185">Reference proteome</keyword>